<dbReference type="Proteomes" id="UP000599383">
    <property type="component" value="Unassembled WGS sequence"/>
</dbReference>
<dbReference type="SUPFAM" id="SSF48498">
    <property type="entry name" value="Tetracyclin repressor-like, C-terminal domain"/>
    <property type="match status" value="1"/>
</dbReference>
<dbReference type="Pfam" id="PF13977">
    <property type="entry name" value="TetR_C_6"/>
    <property type="match status" value="1"/>
</dbReference>
<keyword evidence="3 5" id="KW-0238">DNA-binding</keyword>
<dbReference type="SUPFAM" id="SSF46689">
    <property type="entry name" value="Homeodomain-like"/>
    <property type="match status" value="1"/>
</dbReference>
<evidence type="ECO:0000256" key="1">
    <source>
        <dbReference type="ARBA" id="ARBA00022491"/>
    </source>
</evidence>
<evidence type="ECO:0000256" key="5">
    <source>
        <dbReference type="PROSITE-ProRule" id="PRU00335"/>
    </source>
</evidence>
<feature type="domain" description="HTH tetR-type" evidence="6">
    <location>
        <begin position="1"/>
        <end position="61"/>
    </location>
</feature>
<protein>
    <submittedName>
        <fullName evidence="7">TetR family transcriptional regulator</fullName>
    </submittedName>
</protein>
<feature type="DNA-binding region" description="H-T-H motif" evidence="5">
    <location>
        <begin position="24"/>
        <end position="43"/>
    </location>
</feature>
<dbReference type="PANTHER" id="PTHR47506:SF6">
    <property type="entry name" value="HTH-TYPE TRANSCRIPTIONAL REPRESSOR NEMR"/>
    <property type="match status" value="1"/>
</dbReference>
<gene>
    <name evidence="7" type="ORF">GS617_21655</name>
</gene>
<evidence type="ECO:0000256" key="4">
    <source>
        <dbReference type="ARBA" id="ARBA00023163"/>
    </source>
</evidence>
<keyword evidence="8" id="KW-1185">Reference proteome</keyword>
<reference evidence="7 8" key="1">
    <citation type="submission" date="2019-12" db="EMBL/GenBank/DDBJ databases">
        <title>Ruegeria JWLKs population differentiation of coral mucus and skeleton niches.</title>
        <authorList>
            <person name="Luo D."/>
        </authorList>
    </citation>
    <scope>NUCLEOTIDE SEQUENCE [LARGE SCALE GENOMIC DNA]</scope>
    <source>
        <strain evidence="7 8">HKCCD6238</strain>
    </source>
</reference>
<keyword evidence="1" id="KW-0678">Repressor</keyword>
<dbReference type="InterPro" id="IPR039538">
    <property type="entry name" value="BetI_C"/>
</dbReference>
<evidence type="ECO:0000256" key="2">
    <source>
        <dbReference type="ARBA" id="ARBA00023015"/>
    </source>
</evidence>
<evidence type="ECO:0000313" key="7">
    <source>
        <dbReference type="EMBL" id="NOD32876.1"/>
    </source>
</evidence>
<dbReference type="EMBL" id="WVQY01000020">
    <property type="protein sequence ID" value="NOD32876.1"/>
    <property type="molecule type" value="Genomic_DNA"/>
</dbReference>
<dbReference type="Gene3D" id="1.10.357.10">
    <property type="entry name" value="Tetracycline Repressor, domain 2"/>
    <property type="match status" value="1"/>
</dbReference>
<evidence type="ECO:0000313" key="8">
    <source>
        <dbReference type="Proteomes" id="UP000599383"/>
    </source>
</evidence>
<keyword evidence="2" id="KW-0805">Transcription regulation</keyword>
<comment type="caution">
    <text evidence="7">The sequence shown here is derived from an EMBL/GenBank/DDBJ whole genome shotgun (WGS) entry which is preliminary data.</text>
</comment>
<name>A0ABX1WI40_9RHOB</name>
<dbReference type="InterPro" id="IPR009057">
    <property type="entry name" value="Homeodomain-like_sf"/>
</dbReference>
<dbReference type="PANTHER" id="PTHR47506">
    <property type="entry name" value="TRANSCRIPTIONAL REGULATORY PROTEIN"/>
    <property type="match status" value="1"/>
</dbReference>
<dbReference type="PROSITE" id="PS50977">
    <property type="entry name" value="HTH_TETR_2"/>
    <property type="match status" value="1"/>
</dbReference>
<keyword evidence="4" id="KW-0804">Transcription</keyword>
<sequence length="200" mass="22683">MQNRKQLIHAAADAIHKYGIRGTTSARIQELSGLSRGMVNLHFGSKEKLLLAVAEELSARYARQWKAIADNPEFGPADKLISIIKADFDPLVLNARDVAIWFSFRAEALSNPHIFPFIDSRDKGFRAVIQDLLKQIESEGEYEDIDAKLATDALIALLEGLWTDYHLHSEIFNPEEALKICLYVLQSMFPKHFVTQSFHM</sequence>
<organism evidence="7 8">
    <name type="scientific">Ruegeria atlantica</name>
    <dbReference type="NCBI Taxonomy" id="81569"/>
    <lineage>
        <taxon>Bacteria</taxon>
        <taxon>Pseudomonadati</taxon>
        <taxon>Pseudomonadota</taxon>
        <taxon>Alphaproteobacteria</taxon>
        <taxon>Rhodobacterales</taxon>
        <taxon>Roseobacteraceae</taxon>
        <taxon>Ruegeria</taxon>
    </lineage>
</organism>
<dbReference type="InterPro" id="IPR036271">
    <property type="entry name" value="Tet_transcr_reg_TetR-rel_C_sf"/>
</dbReference>
<accession>A0ABX1WI40</accession>
<evidence type="ECO:0000259" key="6">
    <source>
        <dbReference type="PROSITE" id="PS50977"/>
    </source>
</evidence>
<proteinExistence type="predicted"/>
<dbReference type="Pfam" id="PF00440">
    <property type="entry name" value="TetR_N"/>
    <property type="match status" value="1"/>
</dbReference>
<dbReference type="InterPro" id="IPR001647">
    <property type="entry name" value="HTH_TetR"/>
</dbReference>
<evidence type="ECO:0000256" key="3">
    <source>
        <dbReference type="ARBA" id="ARBA00023125"/>
    </source>
</evidence>